<reference evidence="12 13" key="2">
    <citation type="submission" date="2016-05" db="EMBL/GenBank/DDBJ databases">
        <title>Lineage-specific infection strategies underlie the spectrum of fungal disease in amphibians.</title>
        <authorList>
            <person name="Cuomo C.A."/>
            <person name="Farrer R.A."/>
            <person name="James T."/>
            <person name="Longcore J."/>
            <person name="Birren B."/>
        </authorList>
    </citation>
    <scope>NUCLEOTIDE SEQUENCE [LARGE SCALE GENOMIC DNA]</scope>
    <source>
        <strain evidence="12 13">JEL423</strain>
    </source>
</reference>
<keyword evidence="4" id="KW-0032">Aminotransferase</keyword>
<dbReference type="InterPro" id="IPR024169">
    <property type="entry name" value="SP_NH2Trfase/AEP_transaminase"/>
</dbReference>
<feature type="modified residue" description="N6-(pyridoxal phosphate)lysine" evidence="8">
    <location>
        <position position="252"/>
    </location>
</feature>
<feature type="binding site" evidence="7">
    <location>
        <position position="404"/>
    </location>
    <ligand>
        <name>substrate</name>
    </ligand>
</feature>
<proteinExistence type="inferred from homology"/>
<dbReference type="FunFam" id="3.40.640.10:FF:000027">
    <property type="entry name" value="Serine--pyruvate aminotransferase, mitochondrial"/>
    <property type="match status" value="1"/>
</dbReference>
<dbReference type="OrthoDB" id="7403325at2759"/>
<dbReference type="PROSITE" id="PS00595">
    <property type="entry name" value="AA_TRANSFER_CLASS_5"/>
    <property type="match status" value="1"/>
</dbReference>
<keyword evidence="6 8" id="KW-0663">Pyridoxal phosphate</keyword>
<evidence type="ECO:0000256" key="6">
    <source>
        <dbReference type="ARBA" id="ARBA00022898"/>
    </source>
</evidence>
<protein>
    <recommendedName>
        <fullName evidence="3">alanine--glyoxylate transaminase</fullName>
        <ecNumber evidence="3">2.6.1.44</ecNumber>
    </recommendedName>
</protein>
<dbReference type="Gene3D" id="3.40.640.10">
    <property type="entry name" value="Type I PLP-dependent aspartate aminotransferase-like (Major domain)"/>
    <property type="match status" value="1"/>
</dbReference>
<evidence type="ECO:0000313" key="13">
    <source>
        <dbReference type="Proteomes" id="UP000077115"/>
    </source>
</evidence>
<feature type="domain" description="Aminotransferase class V" evidence="11">
    <location>
        <begin position="88"/>
        <end position="395"/>
    </location>
</feature>
<gene>
    <name evidence="12" type="ORF">BDEG_21380</name>
</gene>
<dbReference type="GO" id="GO:0019265">
    <property type="term" value="P:glycine biosynthetic process, by transamination of glyoxylate"/>
    <property type="evidence" value="ECO:0007669"/>
    <property type="project" value="TreeGrafter"/>
</dbReference>
<dbReference type="AlphaFoldDB" id="A0A177WB61"/>
<dbReference type="InterPro" id="IPR015421">
    <property type="entry name" value="PyrdxlP-dep_Trfase_major"/>
</dbReference>
<dbReference type="PIRSF" id="PIRSF000524">
    <property type="entry name" value="SPT"/>
    <property type="match status" value="1"/>
</dbReference>
<dbReference type="Pfam" id="PF00266">
    <property type="entry name" value="Aminotran_5"/>
    <property type="match status" value="1"/>
</dbReference>
<dbReference type="InterPro" id="IPR000192">
    <property type="entry name" value="Aminotrans_V_dom"/>
</dbReference>
<organism evidence="12 13">
    <name type="scientific">Batrachochytrium dendrobatidis (strain JEL423)</name>
    <dbReference type="NCBI Taxonomy" id="403673"/>
    <lineage>
        <taxon>Eukaryota</taxon>
        <taxon>Fungi</taxon>
        <taxon>Fungi incertae sedis</taxon>
        <taxon>Chytridiomycota</taxon>
        <taxon>Chytridiomycota incertae sedis</taxon>
        <taxon>Chytridiomycetes</taxon>
        <taxon>Rhizophydiales</taxon>
        <taxon>Rhizophydiales incertae sedis</taxon>
        <taxon>Batrachochytrium</taxon>
    </lineage>
</organism>
<dbReference type="eggNOG" id="KOG2862">
    <property type="taxonomic scope" value="Eukaryota"/>
</dbReference>
<evidence type="ECO:0000256" key="7">
    <source>
        <dbReference type="PIRSR" id="PIRSR000524-1"/>
    </source>
</evidence>
<keyword evidence="5" id="KW-0808">Transferase</keyword>
<evidence type="ECO:0000256" key="10">
    <source>
        <dbReference type="RuleBase" id="RU004504"/>
    </source>
</evidence>
<accession>A0A177WB61</accession>
<evidence type="ECO:0000256" key="1">
    <source>
        <dbReference type="ARBA" id="ARBA00001933"/>
    </source>
</evidence>
<dbReference type="GO" id="GO:0004760">
    <property type="term" value="F:L-serine-pyruvate transaminase activity"/>
    <property type="evidence" value="ECO:0007669"/>
    <property type="project" value="TreeGrafter"/>
</dbReference>
<evidence type="ECO:0000256" key="8">
    <source>
        <dbReference type="PIRSR" id="PIRSR000524-50"/>
    </source>
</evidence>
<name>A0A177WB61_BATDL</name>
<reference evidence="12 13" key="1">
    <citation type="submission" date="2006-10" db="EMBL/GenBank/DDBJ databases">
        <title>The Genome Sequence of Batrachochytrium dendrobatidis JEL423.</title>
        <authorList>
            <consortium name="The Broad Institute Genome Sequencing Platform"/>
            <person name="Birren B."/>
            <person name="Lander E."/>
            <person name="Galagan J."/>
            <person name="Cuomo C."/>
            <person name="Devon K."/>
            <person name="Jaffe D."/>
            <person name="Butler J."/>
            <person name="Alvarez P."/>
            <person name="Gnerre S."/>
            <person name="Grabherr M."/>
            <person name="Kleber M."/>
            <person name="Mauceli E."/>
            <person name="Brockman W."/>
            <person name="Young S."/>
            <person name="LaButti K."/>
            <person name="Sykes S."/>
            <person name="DeCaprio D."/>
            <person name="Crawford M."/>
            <person name="Koehrsen M."/>
            <person name="Engels R."/>
            <person name="Montgomery P."/>
            <person name="Pearson M."/>
            <person name="Howarth C."/>
            <person name="Larson L."/>
            <person name="White J."/>
            <person name="O'Leary S."/>
            <person name="Kodira C."/>
            <person name="Zeng Q."/>
            <person name="Yandava C."/>
            <person name="Alvarado L."/>
            <person name="Longcore J."/>
            <person name="James T."/>
        </authorList>
    </citation>
    <scope>NUCLEOTIDE SEQUENCE [LARGE SCALE GENOMIC DNA]</scope>
    <source>
        <strain evidence="12 13">JEL423</strain>
    </source>
</reference>
<dbReference type="Gene3D" id="3.90.1150.10">
    <property type="entry name" value="Aspartate Aminotransferase, domain 1"/>
    <property type="match status" value="1"/>
</dbReference>
<dbReference type="GO" id="GO:0008453">
    <property type="term" value="F:alanine-glyoxylate transaminase activity"/>
    <property type="evidence" value="ECO:0007669"/>
    <property type="project" value="UniProtKB-EC"/>
</dbReference>
<evidence type="ECO:0000256" key="3">
    <source>
        <dbReference type="ARBA" id="ARBA00013049"/>
    </source>
</evidence>
<dbReference type="EMBL" id="DS022300">
    <property type="protein sequence ID" value="OAJ37347.1"/>
    <property type="molecule type" value="Genomic_DNA"/>
</dbReference>
<evidence type="ECO:0000256" key="2">
    <source>
        <dbReference type="ARBA" id="ARBA00009236"/>
    </source>
</evidence>
<dbReference type="Proteomes" id="UP000077115">
    <property type="component" value="Unassembled WGS sequence"/>
</dbReference>
<evidence type="ECO:0000256" key="5">
    <source>
        <dbReference type="ARBA" id="ARBA00022679"/>
    </source>
</evidence>
<evidence type="ECO:0000256" key="4">
    <source>
        <dbReference type="ARBA" id="ARBA00022576"/>
    </source>
</evidence>
<dbReference type="STRING" id="403673.A0A177WB61"/>
<dbReference type="InterPro" id="IPR015424">
    <property type="entry name" value="PyrdxlP-dep_Trfase"/>
</dbReference>
<dbReference type="FunFam" id="3.90.1150.10:FF:000049">
    <property type="entry name" value="Alanine-glyoxylate aminotransferase 1"/>
    <property type="match status" value="1"/>
</dbReference>
<dbReference type="VEuPathDB" id="FungiDB:BDEG_21380"/>
<comment type="similarity">
    <text evidence="2 9">Belongs to the class-V pyridoxal-phosphate-dependent aminotransferase family.</text>
</comment>
<dbReference type="PANTHER" id="PTHR21152:SF24">
    <property type="entry name" value="ALANINE--GLYOXYLATE AMINOTRANSFERASE 1"/>
    <property type="match status" value="1"/>
</dbReference>
<dbReference type="InterPro" id="IPR020578">
    <property type="entry name" value="Aminotrans_V_PyrdxlP_BS"/>
</dbReference>
<sequence>MYFNKRKALQLLLSKSRVSVSDCIDFSIRSNHKFFKKPTYSYKQLLLLPPLASLSSYLPPMSHKLCMIPGPVEFDPHVLDAMATPATSHVDPAFINAFGSAIELTRQVFLSPTGQPIIVSGSGTLTWDMTASNLIEPGEKALVINTGIFGNWFAECLQVYGAKVTQLTAPFGDQPSIDAIKQALKNDQFKLITITHVDTSTGVLVNVQKVAQAVKEVSPNTLIAVDGVCSVAAEEIRMDEWGLDVVMTASQKAIGVPPGLALMVVSQRALTAFKSRKAAPTTYFGSFAKWIPIMQKYEARQPSYFATPPVQLILALETSLKQLVDRGMDLRFKKHIDASDKVKAAIERMGLKLVPVKREYAANTLSAVYYPENVAPADFLKCFTAAGVVVAGGLHPDYNTKYFRIGHMNVSATEPENGHLDKVIAAMESAVKSTKVA</sequence>
<dbReference type="EC" id="2.6.1.44" evidence="3"/>
<evidence type="ECO:0000259" key="11">
    <source>
        <dbReference type="Pfam" id="PF00266"/>
    </source>
</evidence>
<evidence type="ECO:0000256" key="9">
    <source>
        <dbReference type="RuleBase" id="RU004075"/>
    </source>
</evidence>
<evidence type="ECO:0000313" key="12">
    <source>
        <dbReference type="EMBL" id="OAJ37347.1"/>
    </source>
</evidence>
<dbReference type="InterPro" id="IPR015422">
    <property type="entry name" value="PyrdxlP-dep_Trfase_small"/>
</dbReference>
<dbReference type="GO" id="GO:0005777">
    <property type="term" value="C:peroxisome"/>
    <property type="evidence" value="ECO:0007669"/>
    <property type="project" value="TreeGrafter"/>
</dbReference>
<dbReference type="PANTHER" id="PTHR21152">
    <property type="entry name" value="AMINOTRANSFERASE CLASS V"/>
    <property type="match status" value="1"/>
</dbReference>
<comment type="cofactor">
    <cofactor evidence="1 8 10">
        <name>pyridoxal 5'-phosphate</name>
        <dbReference type="ChEBI" id="CHEBI:597326"/>
    </cofactor>
</comment>
<dbReference type="SUPFAM" id="SSF53383">
    <property type="entry name" value="PLP-dependent transferases"/>
    <property type="match status" value="1"/>
</dbReference>